<evidence type="ECO:0000256" key="2">
    <source>
        <dbReference type="ARBA" id="ARBA00023043"/>
    </source>
</evidence>
<dbReference type="PROSITE" id="PS50297">
    <property type="entry name" value="ANK_REP_REGION"/>
    <property type="match status" value="3"/>
</dbReference>
<dbReference type="InterPro" id="IPR002110">
    <property type="entry name" value="Ankyrin_rpt"/>
</dbReference>
<evidence type="ECO:0000256" key="3">
    <source>
        <dbReference type="PROSITE-ProRule" id="PRU00023"/>
    </source>
</evidence>
<dbReference type="Gene3D" id="1.25.40.20">
    <property type="entry name" value="Ankyrin repeat-containing domain"/>
    <property type="match status" value="2"/>
</dbReference>
<sequence length="495" mass="54933">MPAVAVDQDTQVPKCSSGRKLRHCLRSPRICIPCYLGWRGRWALNRAAMWGDIKTVKRLLECGANPNHYEHRSNIFDVEALMAPTPLRAAVHSRLEITQLLIRYGANVNLRDVSRVTVLHKAATDGRVDIIHELLRHGADVNAKDIYGETPLAGILKRYFNRLDNLDAIPILLQNGASLCKMADWDSPHAPQGWSRIGELIDMSAEGRRLLEVLRTFFVKFKAGESENEWLDSMKDLHLACLQIEGDKDVIVTTLLNMDIEVNTKDVTGLTALEYAAIGGTKKTLTKLLRKGVDIHCVDQYGATLLHRAVFAERIDLIEMLLAEGEDINIKISLSSTQAAALVDDAGRSFAAYATQCQLTPLQLAILGNRRKSVNILLKHKASLEPFAYPRMPIHFPAARHGMDFFQQVLEAGASTDLGDVSLAAALSVGHDKAGAFTILKTYTEQLGRGEIPPDYPEGLDSTGKAILDLKGKMEEVYVSKVFFWAKTLLKIFDE</sequence>
<dbReference type="InterPro" id="IPR036770">
    <property type="entry name" value="Ankyrin_rpt-contain_sf"/>
</dbReference>
<keyword evidence="2 3" id="KW-0040">ANK repeat</keyword>
<feature type="repeat" description="ANK" evidence="3">
    <location>
        <begin position="301"/>
        <end position="333"/>
    </location>
</feature>
<organism evidence="4 5">
    <name type="scientific">Hyaloscypha variabilis (strain UAMH 11265 / GT02V1 / F)</name>
    <name type="common">Meliniomyces variabilis</name>
    <dbReference type="NCBI Taxonomy" id="1149755"/>
    <lineage>
        <taxon>Eukaryota</taxon>
        <taxon>Fungi</taxon>
        <taxon>Dikarya</taxon>
        <taxon>Ascomycota</taxon>
        <taxon>Pezizomycotina</taxon>
        <taxon>Leotiomycetes</taxon>
        <taxon>Helotiales</taxon>
        <taxon>Hyaloscyphaceae</taxon>
        <taxon>Hyaloscypha</taxon>
        <taxon>Hyaloscypha variabilis</taxon>
    </lineage>
</organism>
<feature type="repeat" description="ANK" evidence="3">
    <location>
        <begin position="39"/>
        <end position="71"/>
    </location>
</feature>
<evidence type="ECO:0000313" key="5">
    <source>
        <dbReference type="Proteomes" id="UP000235786"/>
    </source>
</evidence>
<accession>A0A2J6RNV9</accession>
<dbReference type="PANTHER" id="PTHR24198:SF165">
    <property type="entry name" value="ANKYRIN REPEAT-CONTAINING PROTEIN-RELATED"/>
    <property type="match status" value="1"/>
</dbReference>
<keyword evidence="5" id="KW-1185">Reference proteome</keyword>
<feature type="repeat" description="ANK" evidence="3">
    <location>
        <begin position="268"/>
        <end position="300"/>
    </location>
</feature>
<dbReference type="OrthoDB" id="5428966at2759"/>
<reference evidence="4 5" key="1">
    <citation type="submission" date="2016-04" db="EMBL/GenBank/DDBJ databases">
        <title>A degradative enzymes factory behind the ericoid mycorrhizal symbiosis.</title>
        <authorList>
            <consortium name="DOE Joint Genome Institute"/>
            <person name="Martino E."/>
            <person name="Morin E."/>
            <person name="Grelet G."/>
            <person name="Kuo A."/>
            <person name="Kohler A."/>
            <person name="Daghino S."/>
            <person name="Barry K."/>
            <person name="Choi C."/>
            <person name="Cichocki N."/>
            <person name="Clum A."/>
            <person name="Copeland A."/>
            <person name="Hainaut M."/>
            <person name="Haridas S."/>
            <person name="Labutti K."/>
            <person name="Lindquist E."/>
            <person name="Lipzen A."/>
            <person name="Khouja H.-R."/>
            <person name="Murat C."/>
            <person name="Ohm R."/>
            <person name="Olson A."/>
            <person name="Spatafora J."/>
            <person name="Veneault-Fourrey C."/>
            <person name="Henrissat B."/>
            <person name="Grigoriev I."/>
            <person name="Martin F."/>
            <person name="Perotto S."/>
        </authorList>
    </citation>
    <scope>NUCLEOTIDE SEQUENCE [LARGE SCALE GENOMIC DNA]</scope>
    <source>
        <strain evidence="4 5">F</strain>
    </source>
</reference>
<dbReference type="SUPFAM" id="SSF48403">
    <property type="entry name" value="Ankyrin repeat"/>
    <property type="match status" value="2"/>
</dbReference>
<dbReference type="SMART" id="SM00248">
    <property type="entry name" value="ANK"/>
    <property type="match status" value="8"/>
</dbReference>
<keyword evidence="1" id="KW-0677">Repeat</keyword>
<evidence type="ECO:0000313" key="4">
    <source>
        <dbReference type="EMBL" id="PMD40199.1"/>
    </source>
</evidence>
<feature type="repeat" description="ANK" evidence="3">
    <location>
        <begin position="114"/>
        <end position="146"/>
    </location>
</feature>
<dbReference type="EMBL" id="KZ613945">
    <property type="protein sequence ID" value="PMD40199.1"/>
    <property type="molecule type" value="Genomic_DNA"/>
</dbReference>
<dbReference type="AlphaFoldDB" id="A0A2J6RNV9"/>
<proteinExistence type="predicted"/>
<dbReference type="STRING" id="1149755.A0A2J6RNV9"/>
<gene>
    <name evidence="4" type="ORF">L207DRAFT_633282</name>
</gene>
<name>A0A2J6RNV9_HYAVF</name>
<dbReference type="Proteomes" id="UP000235786">
    <property type="component" value="Unassembled WGS sequence"/>
</dbReference>
<dbReference type="PANTHER" id="PTHR24198">
    <property type="entry name" value="ANKYRIN REPEAT AND PROTEIN KINASE DOMAIN-CONTAINING PROTEIN"/>
    <property type="match status" value="1"/>
</dbReference>
<dbReference type="Pfam" id="PF12796">
    <property type="entry name" value="Ank_2"/>
    <property type="match status" value="2"/>
</dbReference>
<dbReference type="PROSITE" id="PS50088">
    <property type="entry name" value="ANK_REPEAT"/>
    <property type="match status" value="4"/>
</dbReference>
<protein>
    <submittedName>
        <fullName evidence="4">Ankyrin</fullName>
    </submittedName>
</protein>
<evidence type="ECO:0000256" key="1">
    <source>
        <dbReference type="ARBA" id="ARBA00022737"/>
    </source>
</evidence>